<dbReference type="AlphaFoldDB" id="A0A9Q3YT90"/>
<sequence length="92" mass="10452">MKKLRLKIDNSIEKLESKWNALPVKEQHRFTKGFFIGYALITLFALFGVWFTSGESSKILSIGHINNIPKDLGIQTNPLQNSVVQPQQKITP</sequence>
<keyword evidence="1" id="KW-0812">Transmembrane</keyword>
<gene>
    <name evidence="2" type="ORF">IEW27_12405</name>
    <name evidence="3" type="ORF">LNP80_22025</name>
</gene>
<proteinExistence type="predicted"/>
<dbReference type="EMBL" id="JAJJML010000001">
    <property type="protein sequence ID" value="MCC9036891.1"/>
    <property type="molecule type" value="Genomic_DNA"/>
</dbReference>
<comment type="caution">
    <text evidence="3">The sequence shown here is derived from an EMBL/GenBank/DDBJ whole genome shotgun (WGS) entry which is preliminary data.</text>
</comment>
<dbReference type="Proteomes" id="UP000603715">
    <property type="component" value="Unassembled WGS sequence"/>
</dbReference>
<reference evidence="2" key="3">
    <citation type="submission" date="2024-05" db="EMBL/GenBank/DDBJ databases">
        <title>Description of novel Chryseobacterium sp. strain C-2.</title>
        <authorList>
            <person name="Saticioglu I.B."/>
        </authorList>
    </citation>
    <scope>NUCLEOTIDE SEQUENCE</scope>
    <source>
        <strain evidence="2">C-2</strain>
    </source>
</reference>
<evidence type="ECO:0000313" key="4">
    <source>
        <dbReference type="Proteomes" id="UP000603715"/>
    </source>
</evidence>
<evidence type="ECO:0000313" key="3">
    <source>
        <dbReference type="EMBL" id="MCC9036891.1"/>
    </source>
</evidence>
<evidence type="ECO:0000313" key="2">
    <source>
        <dbReference type="EMBL" id="MBD3905384.1"/>
    </source>
</evidence>
<evidence type="ECO:0000256" key="1">
    <source>
        <dbReference type="SAM" id="Phobius"/>
    </source>
</evidence>
<dbReference type="Proteomes" id="UP001107960">
    <property type="component" value="Unassembled WGS sequence"/>
</dbReference>
<keyword evidence="1" id="KW-0472">Membrane</keyword>
<dbReference type="RefSeq" id="WP_191179878.1">
    <property type="nucleotide sequence ID" value="NZ_JACXXP010000014.1"/>
</dbReference>
<name>A0A9Q3YT90_9FLAO</name>
<protein>
    <submittedName>
        <fullName evidence="3">Nitrogen regulatory IIA protein</fullName>
    </submittedName>
</protein>
<reference evidence="3" key="1">
    <citation type="submission" date="2021-11" db="EMBL/GenBank/DDBJ databases">
        <title>Description of novel Chryseobacterium species.</title>
        <authorList>
            <person name="Saticioglu I.B."/>
            <person name="Ay H."/>
            <person name="Altun S."/>
            <person name="Duman M."/>
        </authorList>
    </citation>
    <scope>NUCLEOTIDE SEQUENCE</scope>
    <source>
        <strain evidence="3">C-39</strain>
    </source>
</reference>
<keyword evidence="1" id="KW-1133">Transmembrane helix</keyword>
<organism evidence="3 5">
    <name type="scientific">Chryseobacterium muglaense</name>
    <dbReference type="NCBI Taxonomy" id="2893752"/>
    <lineage>
        <taxon>Bacteria</taxon>
        <taxon>Pseudomonadati</taxon>
        <taxon>Bacteroidota</taxon>
        <taxon>Flavobacteriia</taxon>
        <taxon>Flavobacteriales</taxon>
        <taxon>Weeksellaceae</taxon>
        <taxon>Chryseobacterium group</taxon>
        <taxon>Chryseobacterium</taxon>
    </lineage>
</organism>
<dbReference type="EMBL" id="JACXXP010000014">
    <property type="protein sequence ID" value="MBD3905384.1"/>
    <property type="molecule type" value="Genomic_DNA"/>
</dbReference>
<reference evidence="4" key="2">
    <citation type="submission" date="2023-07" db="EMBL/GenBank/DDBJ databases">
        <title>Description of novel Chryseobacterium sp. strain C-2.</title>
        <authorList>
            <person name="Saticioglu I.B."/>
        </authorList>
    </citation>
    <scope>NUCLEOTIDE SEQUENCE [LARGE SCALE GENOMIC DNA]</scope>
    <source>
        <strain evidence="4">C-2</strain>
    </source>
</reference>
<evidence type="ECO:0000313" key="5">
    <source>
        <dbReference type="Proteomes" id="UP001107960"/>
    </source>
</evidence>
<keyword evidence="4" id="KW-1185">Reference proteome</keyword>
<feature type="transmembrane region" description="Helical" evidence="1">
    <location>
        <begin position="33"/>
        <end position="51"/>
    </location>
</feature>
<accession>A0A9Q3YT90</accession>